<dbReference type="PANTHER" id="PTHR30055:SF238">
    <property type="entry name" value="MYCOFACTOCIN BIOSYNTHESIS TRANSCRIPTIONAL REGULATOR MFTR-RELATED"/>
    <property type="match status" value="1"/>
</dbReference>
<feature type="DNA-binding region" description="H-T-H motif" evidence="4">
    <location>
        <begin position="43"/>
        <end position="62"/>
    </location>
</feature>
<dbReference type="SUPFAM" id="SSF46689">
    <property type="entry name" value="Homeodomain-like"/>
    <property type="match status" value="1"/>
</dbReference>
<evidence type="ECO:0000256" key="4">
    <source>
        <dbReference type="PROSITE-ProRule" id="PRU00335"/>
    </source>
</evidence>
<dbReference type="Pfam" id="PF00440">
    <property type="entry name" value="TetR_N"/>
    <property type="match status" value="1"/>
</dbReference>
<comment type="caution">
    <text evidence="6">The sequence shown here is derived from an EMBL/GenBank/DDBJ whole genome shotgun (WGS) entry which is preliminary data.</text>
</comment>
<dbReference type="EMBL" id="JAUTXY010000005">
    <property type="protein sequence ID" value="MEE2058575.1"/>
    <property type="molecule type" value="Genomic_DNA"/>
</dbReference>
<keyword evidence="3" id="KW-0804">Transcription</keyword>
<keyword evidence="2 4" id="KW-0238">DNA-binding</keyword>
<dbReference type="PANTHER" id="PTHR30055">
    <property type="entry name" value="HTH-TYPE TRANSCRIPTIONAL REGULATOR RUTR"/>
    <property type="match status" value="1"/>
</dbReference>
<dbReference type="RefSeq" id="WP_330133813.1">
    <property type="nucleotide sequence ID" value="NZ_JAUTXY010000005.1"/>
</dbReference>
<dbReference type="Gene3D" id="1.10.357.10">
    <property type="entry name" value="Tetracycline Repressor, domain 2"/>
    <property type="match status" value="1"/>
</dbReference>
<name>A0ABU7LAJ1_9NOCA</name>
<dbReference type="InterPro" id="IPR009057">
    <property type="entry name" value="Homeodomain-like_sf"/>
</dbReference>
<gene>
    <name evidence="6" type="ORF">Q7514_13700</name>
</gene>
<organism evidence="6 7">
    <name type="scientific">Rhodococcus artemisiae</name>
    <dbReference type="NCBI Taxonomy" id="714159"/>
    <lineage>
        <taxon>Bacteria</taxon>
        <taxon>Bacillati</taxon>
        <taxon>Actinomycetota</taxon>
        <taxon>Actinomycetes</taxon>
        <taxon>Mycobacteriales</taxon>
        <taxon>Nocardiaceae</taxon>
        <taxon>Rhodococcus</taxon>
    </lineage>
</organism>
<accession>A0ABU7LAJ1</accession>
<reference evidence="6 7" key="1">
    <citation type="submission" date="2023-07" db="EMBL/GenBank/DDBJ databases">
        <authorList>
            <person name="Girao M."/>
            <person name="Carvalho M.F."/>
        </authorList>
    </citation>
    <scope>NUCLEOTIDE SEQUENCE [LARGE SCALE GENOMIC DNA]</scope>
    <source>
        <strain evidence="6 7">YIM65754</strain>
    </source>
</reference>
<evidence type="ECO:0000259" key="5">
    <source>
        <dbReference type="PROSITE" id="PS50977"/>
    </source>
</evidence>
<dbReference type="InterPro" id="IPR050109">
    <property type="entry name" value="HTH-type_TetR-like_transc_reg"/>
</dbReference>
<dbReference type="PROSITE" id="PS50977">
    <property type="entry name" value="HTH_TETR_2"/>
    <property type="match status" value="1"/>
</dbReference>
<evidence type="ECO:0000313" key="7">
    <source>
        <dbReference type="Proteomes" id="UP001336020"/>
    </source>
</evidence>
<evidence type="ECO:0000256" key="1">
    <source>
        <dbReference type="ARBA" id="ARBA00023015"/>
    </source>
</evidence>
<keyword evidence="1" id="KW-0805">Transcription regulation</keyword>
<sequence length="211" mass="22422">MPAEQPPATAVASTVGATNPPEIESILDAAEAQFSEVGVKLTTINDIARRAGVGRVTIYRRIGGRDEIAHAVTTRSSARLIEEVVATARAAETIDDLIGNVFATTVMRMREHPVWNRMLTLETASSLPRLTTDGGPLLTTAIHAAVAILDEAVESGLMPAVEYLSARAEVLVRVAHSVVLTPQAVIPLGSHDELVSFAQSQLLPIVVPHRA</sequence>
<evidence type="ECO:0000313" key="6">
    <source>
        <dbReference type="EMBL" id="MEE2058575.1"/>
    </source>
</evidence>
<evidence type="ECO:0000256" key="2">
    <source>
        <dbReference type="ARBA" id="ARBA00023125"/>
    </source>
</evidence>
<dbReference type="Proteomes" id="UP001336020">
    <property type="component" value="Unassembled WGS sequence"/>
</dbReference>
<dbReference type="InterPro" id="IPR001647">
    <property type="entry name" value="HTH_TetR"/>
</dbReference>
<keyword evidence="7" id="KW-1185">Reference proteome</keyword>
<proteinExistence type="predicted"/>
<evidence type="ECO:0000256" key="3">
    <source>
        <dbReference type="ARBA" id="ARBA00023163"/>
    </source>
</evidence>
<dbReference type="PRINTS" id="PR00455">
    <property type="entry name" value="HTHTETR"/>
</dbReference>
<protein>
    <submittedName>
        <fullName evidence="6">Helix-turn-helix domain-containing protein</fullName>
    </submittedName>
</protein>
<feature type="domain" description="HTH tetR-type" evidence="5">
    <location>
        <begin position="20"/>
        <end position="80"/>
    </location>
</feature>